<evidence type="ECO:0000256" key="11">
    <source>
        <dbReference type="HAMAP-Rule" id="MF_01522"/>
    </source>
</evidence>
<organism evidence="14 15">
    <name type="scientific">Dyadobacter endophyticus</name>
    <dbReference type="NCBI Taxonomy" id="1749036"/>
    <lineage>
        <taxon>Bacteria</taxon>
        <taxon>Pseudomonadati</taxon>
        <taxon>Bacteroidota</taxon>
        <taxon>Cytophagia</taxon>
        <taxon>Cytophagales</taxon>
        <taxon>Spirosomataceae</taxon>
        <taxon>Dyadobacter</taxon>
    </lineage>
</organism>
<comment type="catalytic activity">
    <reaction evidence="11">
        <text>K(+)(in) + H(+)(in) = K(+)(out) + H(+)(out)</text>
        <dbReference type="Rhea" id="RHEA:28490"/>
        <dbReference type="ChEBI" id="CHEBI:15378"/>
        <dbReference type="ChEBI" id="CHEBI:29103"/>
    </reaction>
</comment>
<comment type="function">
    <text evidence="11">Transport of potassium into the cell. Likely operates as a K(+):H(+) symporter.</text>
</comment>
<feature type="transmembrane region" description="Helical" evidence="11">
    <location>
        <begin position="331"/>
        <end position="351"/>
    </location>
</feature>
<keyword evidence="9 11" id="KW-0406">Ion transport</keyword>
<keyword evidence="6 11" id="KW-0769">Symport</keyword>
<proteinExistence type="inferred from homology"/>
<dbReference type="InterPro" id="IPR053951">
    <property type="entry name" value="K_trans_N"/>
</dbReference>
<feature type="transmembrane region" description="Helical" evidence="11">
    <location>
        <begin position="282"/>
        <end position="310"/>
    </location>
</feature>
<evidence type="ECO:0000256" key="7">
    <source>
        <dbReference type="ARBA" id="ARBA00022958"/>
    </source>
</evidence>
<feature type="transmembrane region" description="Helical" evidence="11">
    <location>
        <begin position="20"/>
        <end position="42"/>
    </location>
</feature>
<evidence type="ECO:0000256" key="4">
    <source>
        <dbReference type="ARBA" id="ARBA00022538"/>
    </source>
</evidence>
<evidence type="ECO:0000259" key="13">
    <source>
        <dbReference type="Pfam" id="PF22776"/>
    </source>
</evidence>
<feature type="transmembrane region" description="Helical" evidence="11">
    <location>
        <begin position="171"/>
        <end position="192"/>
    </location>
</feature>
<comment type="subcellular location">
    <subcellularLocation>
        <location evidence="11">Cell membrane</location>
        <topology evidence="11">Multi-pass membrane protein</topology>
    </subcellularLocation>
    <subcellularLocation>
        <location evidence="1">Membrane</location>
        <topology evidence="1">Multi-pass membrane protein</topology>
    </subcellularLocation>
</comment>
<keyword evidence="8 11" id="KW-1133">Transmembrane helix</keyword>
<evidence type="ECO:0000256" key="2">
    <source>
        <dbReference type="ARBA" id="ARBA00022448"/>
    </source>
</evidence>
<dbReference type="Pfam" id="PF22776">
    <property type="entry name" value="K_trans_C"/>
    <property type="match status" value="1"/>
</dbReference>
<evidence type="ECO:0000256" key="5">
    <source>
        <dbReference type="ARBA" id="ARBA00022692"/>
    </source>
</evidence>
<comment type="caution">
    <text evidence="14">The sequence shown here is derived from an EMBL/GenBank/DDBJ whole genome shotgun (WGS) entry which is preliminary data.</text>
</comment>
<feature type="transmembrane region" description="Helical" evidence="11">
    <location>
        <begin position="363"/>
        <end position="383"/>
    </location>
</feature>
<gene>
    <name evidence="11 14" type="primary">kup</name>
    <name evidence="14" type="ORF">GCM10007423_22940</name>
</gene>
<evidence type="ECO:0000313" key="14">
    <source>
        <dbReference type="EMBL" id="GGH33004.1"/>
    </source>
</evidence>
<dbReference type="RefSeq" id="WP_229221975.1">
    <property type="nucleotide sequence ID" value="NZ_BMIA01000001.1"/>
</dbReference>
<dbReference type="InterPro" id="IPR023051">
    <property type="entry name" value="Kup"/>
</dbReference>
<dbReference type="Pfam" id="PF02705">
    <property type="entry name" value="K_trans"/>
    <property type="match status" value="1"/>
</dbReference>
<dbReference type="InterPro" id="IPR053952">
    <property type="entry name" value="K_trans_C"/>
</dbReference>
<dbReference type="Proteomes" id="UP000600214">
    <property type="component" value="Unassembled WGS sequence"/>
</dbReference>
<feature type="transmembrane region" description="Helical" evidence="11">
    <location>
        <begin position="390"/>
        <end position="411"/>
    </location>
</feature>
<evidence type="ECO:0000256" key="10">
    <source>
        <dbReference type="ARBA" id="ARBA00023136"/>
    </source>
</evidence>
<dbReference type="InterPro" id="IPR003855">
    <property type="entry name" value="K+_transporter"/>
</dbReference>
<comment type="similarity">
    <text evidence="11">Belongs to the HAK/KUP transporter (TC 2.A.72) family.</text>
</comment>
<feature type="domain" description="K+ potassium transporter integral membrane" evidence="12">
    <location>
        <begin position="20"/>
        <end position="444"/>
    </location>
</feature>
<accession>A0ABQ1YQ95</accession>
<feature type="transmembrane region" description="Helical" evidence="11">
    <location>
        <begin position="212"/>
        <end position="230"/>
    </location>
</feature>
<sequence>MEHSTDYHAFHKQIKPAGLLIAIGIVFGDIGTSPLYTLNALFHEGEIVSQTKALGILSCIIWTLTLQTTLKYILITLQADNHGEGGIFSLYTLIRRYFGKWLIVPAILGGAFLIADGIITPPISVASAIEGLQKFDPHLDTVPIVIAIIIVLFLIQQLGTQQIGKFFGPVMLIWFSFIGVIGLMALSSNWAVLKAINPWYAYELLVNYPEGFWLLGGIFLCTTGAEALYSDMGHVGRNNIRISWIYVKVCLILSYAGQTAWLLGVGKANALSPFYNIIPQGIYIPTVILASMATVIASQALISGCFTLVNEAIRLGVWPRNRVIFPGTIRGQMYIPFFNWFLMCACILMVLHFRESKNMEAAFGLSVTLTMLITTFLMALYLITRRLNPALVALITAVFLAVECSFLIANLQKLHEGGWIMLVVGAILSLTMLTWQQGRRMQEKLVAFSPITPIVAQKLSDLSTNYAIRSYATNLIYLTSSNKNELIETRALDSIFNSPAKRADIYWFIHVNVADEPYTLHYDVKTISRNDAYFINMHIGFRIEPKVDLFFRRIVQDLIASGELAYEQAEEKKYDRRDMGDYRFIVGSSYLSYDNALSFWKNLLIKSYYNLKLIGVQEGANFGLDESNVVYEKYPLVYQPLDEYVIKRIPTAGSQ</sequence>
<evidence type="ECO:0000259" key="12">
    <source>
        <dbReference type="Pfam" id="PF02705"/>
    </source>
</evidence>
<feature type="transmembrane region" description="Helical" evidence="11">
    <location>
        <begin position="242"/>
        <end position="262"/>
    </location>
</feature>
<keyword evidence="2 11" id="KW-0813">Transport</keyword>
<keyword evidence="4 11" id="KW-0633">Potassium transport</keyword>
<name>A0ABQ1YQ95_9BACT</name>
<keyword evidence="7 11" id="KW-0630">Potassium</keyword>
<keyword evidence="5 11" id="KW-0812">Transmembrane</keyword>
<keyword evidence="15" id="KW-1185">Reference proteome</keyword>
<dbReference type="PANTHER" id="PTHR30540">
    <property type="entry name" value="OSMOTIC STRESS POTASSIUM TRANSPORTER"/>
    <property type="match status" value="1"/>
</dbReference>
<evidence type="ECO:0000256" key="1">
    <source>
        <dbReference type="ARBA" id="ARBA00004141"/>
    </source>
</evidence>
<evidence type="ECO:0000256" key="6">
    <source>
        <dbReference type="ARBA" id="ARBA00022847"/>
    </source>
</evidence>
<keyword evidence="10 11" id="KW-0472">Membrane</keyword>
<feature type="transmembrane region" description="Helical" evidence="11">
    <location>
        <begin position="98"/>
        <end position="119"/>
    </location>
</feature>
<feature type="domain" description="K+ potassium transporter C-terminal" evidence="13">
    <location>
        <begin position="474"/>
        <end position="630"/>
    </location>
</feature>
<evidence type="ECO:0000256" key="8">
    <source>
        <dbReference type="ARBA" id="ARBA00022989"/>
    </source>
</evidence>
<dbReference type="EMBL" id="BMIA01000001">
    <property type="protein sequence ID" value="GGH33004.1"/>
    <property type="molecule type" value="Genomic_DNA"/>
</dbReference>
<dbReference type="PANTHER" id="PTHR30540:SF83">
    <property type="entry name" value="K+ POTASSIUM TRANSPORTER"/>
    <property type="match status" value="1"/>
</dbReference>
<evidence type="ECO:0000256" key="3">
    <source>
        <dbReference type="ARBA" id="ARBA00022475"/>
    </source>
</evidence>
<feature type="transmembrane region" description="Helical" evidence="11">
    <location>
        <begin position="139"/>
        <end position="159"/>
    </location>
</feature>
<evidence type="ECO:0000256" key="9">
    <source>
        <dbReference type="ARBA" id="ARBA00023065"/>
    </source>
</evidence>
<dbReference type="HAMAP" id="MF_01522">
    <property type="entry name" value="Kup"/>
    <property type="match status" value="1"/>
</dbReference>
<protein>
    <recommendedName>
        <fullName evidence="11">Probable potassium transport system protein Kup</fullName>
    </recommendedName>
</protein>
<feature type="transmembrane region" description="Helical" evidence="11">
    <location>
        <begin position="54"/>
        <end position="77"/>
    </location>
</feature>
<reference evidence="15" key="1">
    <citation type="journal article" date="2019" name="Int. J. Syst. Evol. Microbiol.">
        <title>The Global Catalogue of Microorganisms (GCM) 10K type strain sequencing project: providing services to taxonomists for standard genome sequencing and annotation.</title>
        <authorList>
            <consortium name="The Broad Institute Genomics Platform"/>
            <consortium name="The Broad Institute Genome Sequencing Center for Infectious Disease"/>
            <person name="Wu L."/>
            <person name="Ma J."/>
        </authorList>
    </citation>
    <scope>NUCLEOTIDE SEQUENCE [LARGE SCALE GENOMIC DNA]</scope>
    <source>
        <strain evidence="15">CGMCC 1.15288</strain>
    </source>
</reference>
<feature type="transmembrane region" description="Helical" evidence="11">
    <location>
        <begin position="417"/>
        <end position="435"/>
    </location>
</feature>
<evidence type="ECO:0000313" key="15">
    <source>
        <dbReference type="Proteomes" id="UP000600214"/>
    </source>
</evidence>
<keyword evidence="3 11" id="KW-1003">Cell membrane</keyword>